<comment type="caution">
    <text evidence="1">The sequence shown here is derived from an EMBL/GenBank/DDBJ whole genome shotgun (WGS) entry which is preliminary data.</text>
</comment>
<name>A0A645FFW8_9ZZZZ</name>
<reference evidence="1" key="1">
    <citation type="submission" date="2019-08" db="EMBL/GenBank/DDBJ databases">
        <authorList>
            <person name="Kucharzyk K."/>
            <person name="Murdoch R.W."/>
            <person name="Higgins S."/>
            <person name="Loffler F."/>
        </authorList>
    </citation>
    <scope>NUCLEOTIDE SEQUENCE</scope>
</reference>
<gene>
    <name evidence="1" type="ORF">SDC9_159824</name>
</gene>
<organism evidence="1">
    <name type="scientific">bioreactor metagenome</name>
    <dbReference type="NCBI Taxonomy" id="1076179"/>
    <lineage>
        <taxon>unclassified sequences</taxon>
        <taxon>metagenomes</taxon>
        <taxon>ecological metagenomes</taxon>
    </lineage>
</organism>
<sequence>MLKYFVFLCLERIYGIFQDKFFSKEGMRTTKMYKLKGRPTPRSKKAEFMLSDEEYDVINFYLKKYKITNRSRWFRETIINHILKNMDMDYPTLFEENEMRR</sequence>
<accession>A0A645FFW8</accession>
<dbReference type="EMBL" id="VSSQ01058860">
    <property type="protein sequence ID" value="MPN12506.1"/>
    <property type="molecule type" value="Genomic_DNA"/>
</dbReference>
<dbReference type="AlphaFoldDB" id="A0A645FFW8"/>
<protein>
    <submittedName>
        <fullName evidence="1">Uncharacterized protein</fullName>
    </submittedName>
</protein>
<evidence type="ECO:0000313" key="1">
    <source>
        <dbReference type="EMBL" id="MPN12506.1"/>
    </source>
</evidence>
<proteinExistence type="predicted"/>